<organism evidence="2 3">
    <name type="scientific">Polypterus senegalus</name>
    <name type="common">Senegal bichir</name>
    <dbReference type="NCBI Taxonomy" id="55291"/>
    <lineage>
        <taxon>Eukaryota</taxon>
        <taxon>Metazoa</taxon>
        <taxon>Chordata</taxon>
        <taxon>Craniata</taxon>
        <taxon>Vertebrata</taxon>
        <taxon>Euteleostomi</taxon>
        <taxon>Actinopterygii</taxon>
        <taxon>Polypteriformes</taxon>
        <taxon>Polypteridae</taxon>
        <taxon>Polypterus</taxon>
    </lineage>
</organism>
<evidence type="ECO:0000313" key="3">
    <source>
        <dbReference type="Proteomes" id="UP000886611"/>
    </source>
</evidence>
<dbReference type="Pfam" id="PF24080">
    <property type="entry name" value="AP3B1_C_2"/>
    <property type="match status" value="1"/>
</dbReference>
<dbReference type="AlphaFoldDB" id="A0A8X8BUD4"/>
<reference evidence="2 3" key="1">
    <citation type="journal article" date="2021" name="Cell">
        <title>Tracing the genetic footprints of vertebrate landing in non-teleost ray-finned fishes.</title>
        <authorList>
            <person name="Bi X."/>
            <person name="Wang K."/>
            <person name="Yang L."/>
            <person name="Pan H."/>
            <person name="Jiang H."/>
            <person name="Wei Q."/>
            <person name="Fang M."/>
            <person name="Yu H."/>
            <person name="Zhu C."/>
            <person name="Cai Y."/>
            <person name="He Y."/>
            <person name="Gan X."/>
            <person name="Zeng H."/>
            <person name="Yu D."/>
            <person name="Zhu Y."/>
            <person name="Jiang H."/>
            <person name="Qiu Q."/>
            <person name="Yang H."/>
            <person name="Zhang Y.E."/>
            <person name="Wang W."/>
            <person name="Zhu M."/>
            <person name="He S."/>
            <person name="Zhang G."/>
        </authorList>
    </citation>
    <scope>NUCLEOTIDE SEQUENCE [LARGE SCALE GENOMIC DNA]</scope>
    <source>
        <strain evidence="2">Bchr_013</strain>
    </source>
</reference>
<proteinExistence type="predicted"/>
<feature type="domain" description="AP-3 complex subunit beta-1/2 C-terminal" evidence="1">
    <location>
        <begin position="1"/>
        <end position="89"/>
    </location>
</feature>
<dbReference type="EMBL" id="JAATIS010001241">
    <property type="protein sequence ID" value="KAG2466666.1"/>
    <property type="molecule type" value="Genomic_DNA"/>
</dbReference>
<gene>
    <name evidence="2" type="primary">Ap3b1_1</name>
    <name evidence="2" type="ORF">GTO96_0020355</name>
</gene>
<feature type="non-terminal residue" evidence="2">
    <location>
        <position position="1"/>
    </location>
</feature>
<evidence type="ECO:0000313" key="2">
    <source>
        <dbReference type="EMBL" id="KAG2466666.1"/>
    </source>
</evidence>
<evidence type="ECO:0000259" key="1">
    <source>
        <dbReference type="Pfam" id="PF24080"/>
    </source>
</evidence>
<comment type="caution">
    <text evidence="2">The sequence shown here is derived from an EMBL/GenBank/DDBJ whole genome shotgun (WGS) entry which is preliminary data.</text>
</comment>
<protein>
    <submittedName>
        <fullName evidence="2">AP3B1 protein</fullName>
    </submittedName>
</protein>
<accession>A0A8X8BUD4</accession>
<name>A0A8X8BUD4_POLSE</name>
<feature type="non-terminal residue" evidence="2">
    <location>
        <position position="92"/>
    </location>
</feature>
<dbReference type="Proteomes" id="UP000886611">
    <property type="component" value="Unassembled WGS sequence"/>
</dbReference>
<keyword evidence="3" id="KW-1185">Reference proteome</keyword>
<dbReference type="InterPro" id="IPR056314">
    <property type="entry name" value="AP3B1/2_C"/>
</dbReference>
<sequence>MNENTTSITLEPKNSSGQPVVHKIVNVANLGLVPSGQDNIHRFAAKTVNAGTLVLVTLDLKESLTALLIVNTEKTAIGSMLLREIKTALSQA</sequence>